<sequence length="32" mass="3413">CGLLLGILGVLVAVPLAAILKVLFFRYLIQEG</sequence>
<accession>X1HY25</accession>
<name>X1HY25_9ZZZZ</name>
<feature type="transmembrane region" description="Helical" evidence="1">
    <location>
        <begin position="6"/>
        <end position="29"/>
    </location>
</feature>
<reference evidence="2" key="1">
    <citation type="journal article" date="2014" name="Front. Microbiol.">
        <title>High frequency of phylogenetically diverse reductive dehalogenase-homologous genes in deep subseafloor sedimentary metagenomes.</title>
        <authorList>
            <person name="Kawai M."/>
            <person name="Futagami T."/>
            <person name="Toyoda A."/>
            <person name="Takaki Y."/>
            <person name="Nishi S."/>
            <person name="Hori S."/>
            <person name="Arai W."/>
            <person name="Tsubouchi T."/>
            <person name="Morono Y."/>
            <person name="Uchiyama I."/>
            <person name="Ito T."/>
            <person name="Fujiyama A."/>
            <person name="Inagaki F."/>
            <person name="Takami H."/>
        </authorList>
    </citation>
    <scope>NUCLEOTIDE SEQUENCE</scope>
    <source>
        <strain evidence="2">Expedition CK06-06</strain>
    </source>
</reference>
<protein>
    <recommendedName>
        <fullName evidence="3">AI-2E family transporter</fullName>
    </recommendedName>
</protein>
<comment type="caution">
    <text evidence="2">The sequence shown here is derived from an EMBL/GenBank/DDBJ whole genome shotgun (WGS) entry which is preliminary data.</text>
</comment>
<gene>
    <name evidence="2" type="ORF">S03H2_53597</name>
</gene>
<keyword evidence="1" id="KW-0472">Membrane</keyword>
<proteinExistence type="predicted"/>
<dbReference type="AlphaFoldDB" id="X1HY25"/>
<keyword evidence="1" id="KW-1133">Transmembrane helix</keyword>
<dbReference type="EMBL" id="BARU01034120">
    <property type="protein sequence ID" value="GAH61950.1"/>
    <property type="molecule type" value="Genomic_DNA"/>
</dbReference>
<feature type="non-terminal residue" evidence="2">
    <location>
        <position position="1"/>
    </location>
</feature>
<organism evidence="2">
    <name type="scientific">marine sediment metagenome</name>
    <dbReference type="NCBI Taxonomy" id="412755"/>
    <lineage>
        <taxon>unclassified sequences</taxon>
        <taxon>metagenomes</taxon>
        <taxon>ecological metagenomes</taxon>
    </lineage>
</organism>
<evidence type="ECO:0008006" key="3">
    <source>
        <dbReference type="Google" id="ProtNLM"/>
    </source>
</evidence>
<keyword evidence="1" id="KW-0812">Transmembrane</keyword>
<evidence type="ECO:0000256" key="1">
    <source>
        <dbReference type="SAM" id="Phobius"/>
    </source>
</evidence>
<evidence type="ECO:0000313" key="2">
    <source>
        <dbReference type="EMBL" id="GAH61950.1"/>
    </source>
</evidence>